<dbReference type="PROSITE" id="PS51343">
    <property type="entry name" value="PII_GLNB_DOM"/>
    <property type="match status" value="1"/>
</dbReference>
<protein>
    <submittedName>
        <fullName evidence="3">Nitrogen regulatory protein P-II</fullName>
    </submittedName>
</protein>
<dbReference type="PROSITE" id="PS00638">
    <property type="entry name" value="PII_GLNB_CTER"/>
    <property type="match status" value="1"/>
</dbReference>
<name>A0A533Q7F8_9BACT</name>
<proteinExistence type="inferred from homology"/>
<keyword evidence="1" id="KW-0597">Phosphoprotein</keyword>
<sequence length="162" mass="17823">MKKIEAVIRPERFPAISAALQEIEKSGMTVSEVRGHGSEAGAVQVWRGRQYKVDLHQKLKLEIVVHDADVDQVVNMIIDGAQTGANGDGKIFISHVESAIRIRTGEAGDRAITNGRVVKLSPKEETKNNEVVEIPEKSIANKNVAYSKLQKDSHDVNNYAQP</sequence>
<dbReference type="GO" id="GO:0006808">
    <property type="term" value="P:regulation of nitrogen utilization"/>
    <property type="evidence" value="ECO:0007669"/>
    <property type="project" value="InterPro"/>
</dbReference>
<dbReference type="GO" id="GO:0030234">
    <property type="term" value="F:enzyme regulator activity"/>
    <property type="evidence" value="ECO:0007669"/>
    <property type="project" value="InterPro"/>
</dbReference>
<dbReference type="PRINTS" id="PR00340">
    <property type="entry name" value="PIIGLNB"/>
</dbReference>
<dbReference type="Proteomes" id="UP000319783">
    <property type="component" value="Unassembled WGS sequence"/>
</dbReference>
<gene>
    <name evidence="3" type="ORF">JETT_3669</name>
</gene>
<organism evidence="3 4">
    <name type="scientific">Candidatus Jettenia ecosi</name>
    <dbReference type="NCBI Taxonomy" id="2494326"/>
    <lineage>
        <taxon>Bacteria</taxon>
        <taxon>Pseudomonadati</taxon>
        <taxon>Planctomycetota</taxon>
        <taxon>Candidatus Brocadiia</taxon>
        <taxon>Candidatus Brocadiales</taxon>
        <taxon>Candidatus Brocadiaceae</taxon>
        <taxon>Candidatus Jettenia</taxon>
    </lineage>
</organism>
<dbReference type="SUPFAM" id="SSF54913">
    <property type="entry name" value="GlnB-like"/>
    <property type="match status" value="1"/>
</dbReference>
<dbReference type="InterPro" id="IPR017918">
    <property type="entry name" value="N-reg_PII_CS"/>
</dbReference>
<evidence type="ECO:0000313" key="4">
    <source>
        <dbReference type="Proteomes" id="UP000319783"/>
    </source>
</evidence>
<accession>A0A533Q7F8</accession>
<dbReference type="SMART" id="SM00938">
    <property type="entry name" value="P-II"/>
    <property type="match status" value="1"/>
</dbReference>
<dbReference type="Pfam" id="PF00543">
    <property type="entry name" value="P-II"/>
    <property type="match status" value="1"/>
</dbReference>
<dbReference type="InterPro" id="IPR011322">
    <property type="entry name" value="N-reg_PII-like_a/b"/>
</dbReference>
<feature type="modified residue" description="O-UMP-tyrosine" evidence="1">
    <location>
        <position position="51"/>
    </location>
</feature>
<dbReference type="GO" id="GO:0005524">
    <property type="term" value="F:ATP binding"/>
    <property type="evidence" value="ECO:0007669"/>
    <property type="project" value="TreeGrafter"/>
</dbReference>
<dbReference type="Gene3D" id="3.30.70.120">
    <property type="match status" value="1"/>
</dbReference>
<dbReference type="InterPro" id="IPR015867">
    <property type="entry name" value="N-reg_PII/ATP_PRibTrfase_C"/>
</dbReference>
<evidence type="ECO:0000256" key="2">
    <source>
        <dbReference type="RuleBase" id="RU003936"/>
    </source>
</evidence>
<comment type="similarity">
    <text evidence="2">Belongs to the P(II) protein family.</text>
</comment>
<dbReference type="PANTHER" id="PTHR30115">
    <property type="entry name" value="NITROGEN REGULATORY PROTEIN P-II"/>
    <property type="match status" value="1"/>
</dbReference>
<reference evidence="3 4" key="1">
    <citation type="submission" date="2019-04" db="EMBL/GenBank/DDBJ databases">
        <title>Genome of a novel bacterium Candidatus Jettenia ecosi reconstructed from metagenome of an anammox bioreactor.</title>
        <authorList>
            <person name="Mardanov A.V."/>
            <person name="Beletsky A.V."/>
            <person name="Ravin N.V."/>
            <person name="Botchkova E.A."/>
            <person name="Litti Y.V."/>
            <person name="Nozhevnikova A.N."/>
        </authorList>
    </citation>
    <scope>NUCLEOTIDE SEQUENCE [LARGE SCALE GENOMIC DNA]</scope>
    <source>
        <strain evidence="3">J2</strain>
    </source>
</reference>
<evidence type="ECO:0000313" key="3">
    <source>
        <dbReference type="EMBL" id="TLD40069.1"/>
    </source>
</evidence>
<dbReference type="AlphaFoldDB" id="A0A533Q7F8"/>
<dbReference type="PANTHER" id="PTHR30115:SF11">
    <property type="entry name" value="NITROGEN REGULATORY PROTEIN P-II HOMOLOG"/>
    <property type="match status" value="1"/>
</dbReference>
<dbReference type="InterPro" id="IPR002187">
    <property type="entry name" value="N-reg_PII"/>
</dbReference>
<comment type="caution">
    <text evidence="3">The sequence shown here is derived from an EMBL/GenBank/DDBJ whole genome shotgun (WGS) entry which is preliminary data.</text>
</comment>
<dbReference type="GO" id="GO:0005829">
    <property type="term" value="C:cytosol"/>
    <property type="evidence" value="ECO:0007669"/>
    <property type="project" value="TreeGrafter"/>
</dbReference>
<evidence type="ECO:0000256" key="1">
    <source>
        <dbReference type="PIRSR" id="PIRSR602187-50"/>
    </source>
</evidence>
<dbReference type="EMBL" id="SULG01000137">
    <property type="protein sequence ID" value="TLD40069.1"/>
    <property type="molecule type" value="Genomic_DNA"/>
</dbReference>